<dbReference type="RefSeq" id="WP_131996071.1">
    <property type="nucleotide sequence ID" value="NZ_SMGK01000003.1"/>
</dbReference>
<evidence type="ECO:0000313" key="1">
    <source>
        <dbReference type="EMBL" id="TCK72577.1"/>
    </source>
</evidence>
<proteinExistence type="predicted"/>
<dbReference type="InterPro" id="IPR047324">
    <property type="entry name" value="LbH_gamma_CA-like"/>
</dbReference>
<protein>
    <submittedName>
        <fullName evidence="1">Carbonic anhydrase/acetyltransferase-like protein (Isoleucine patch superfamily)</fullName>
    </submittedName>
</protein>
<comment type="caution">
    <text evidence="1">The sequence shown here is derived from an EMBL/GenBank/DDBJ whole genome shotgun (WGS) entry which is preliminary data.</text>
</comment>
<dbReference type="PANTHER" id="PTHR13061">
    <property type="entry name" value="DYNACTIN SUBUNIT P25"/>
    <property type="match status" value="1"/>
</dbReference>
<dbReference type="Gene3D" id="2.160.10.10">
    <property type="entry name" value="Hexapeptide repeat proteins"/>
    <property type="match status" value="1"/>
</dbReference>
<dbReference type="EMBL" id="SMGK01000003">
    <property type="protein sequence ID" value="TCK72577.1"/>
    <property type="molecule type" value="Genomic_DNA"/>
</dbReference>
<sequence>MIRSYQGHTPVIPASCYVDVSAQVLGDVTLGEHSSLWMNTVLRGDVHSIRVGAHSNVQDCAVLHGMRNTYPVIVGDWVTIGHNATVHGCVIEDACLIGMGARVLNNARIGEGSIIAAGAVVPENTIVPPNTLWAGVPAKQRKTLTSDDREMILKYARNYLDYTKIYLEERKAWL</sequence>
<organism evidence="1 2">
    <name type="scientific">Acidipila rosea</name>
    <dbReference type="NCBI Taxonomy" id="768535"/>
    <lineage>
        <taxon>Bacteria</taxon>
        <taxon>Pseudomonadati</taxon>
        <taxon>Acidobacteriota</taxon>
        <taxon>Terriglobia</taxon>
        <taxon>Terriglobales</taxon>
        <taxon>Acidobacteriaceae</taxon>
        <taxon>Acidipila</taxon>
    </lineage>
</organism>
<accession>A0A4R1L5W6</accession>
<dbReference type="GO" id="GO:0016740">
    <property type="term" value="F:transferase activity"/>
    <property type="evidence" value="ECO:0007669"/>
    <property type="project" value="UniProtKB-KW"/>
</dbReference>
<keyword evidence="2" id="KW-1185">Reference proteome</keyword>
<reference evidence="1 2" key="1">
    <citation type="submission" date="2019-03" db="EMBL/GenBank/DDBJ databases">
        <title>Genomic Encyclopedia of Type Strains, Phase IV (KMG-IV): sequencing the most valuable type-strain genomes for metagenomic binning, comparative biology and taxonomic classification.</title>
        <authorList>
            <person name="Goeker M."/>
        </authorList>
    </citation>
    <scope>NUCLEOTIDE SEQUENCE [LARGE SCALE GENOMIC DNA]</scope>
    <source>
        <strain evidence="1 2">DSM 103428</strain>
    </source>
</reference>
<keyword evidence="1" id="KW-0808">Transferase</keyword>
<gene>
    <name evidence="1" type="ORF">C7378_2162</name>
</gene>
<dbReference type="OrthoDB" id="9803036at2"/>
<name>A0A4R1L5W6_9BACT</name>
<dbReference type="Proteomes" id="UP000295210">
    <property type="component" value="Unassembled WGS sequence"/>
</dbReference>
<dbReference type="InterPro" id="IPR050484">
    <property type="entry name" value="Transf_Hexapept/Carb_Anhydrase"/>
</dbReference>
<dbReference type="CDD" id="cd04645">
    <property type="entry name" value="LbH_gamma_CA_like"/>
    <property type="match status" value="1"/>
</dbReference>
<dbReference type="Pfam" id="PF00132">
    <property type="entry name" value="Hexapep"/>
    <property type="match status" value="1"/>
</dbReference>
<dbReference type="InterPro" id="IPR011004">
    <property type="entry name" value="Trimer_LpxA-like_sf"/>
</dbReference>
<dbReference type="SUPFAM" id="SSF51161">
    <property type="entry name" value="Trimeric LpxA-like enzymes"/>
    <property type="match status" value="1"/>
</dbReference>
<dbReference type="PANTHER" id="PTHR13061:SF29">
    <property type="entry name" value="GAMMA CARBONIC ANHYDRASE-LIKE 1, MITOCHONDRIAL-RELATED"/>
    <property type="match status" value="1"/>
</dbReference>
<dbReference type="AlphaFoldDB" id="A0A4R1L5W6"/>
<evidence type="ECO:0000313" key="2">
    <source>
        <dbReference type="Proteomes" id="UP000295210"/>
    </source>
</evidence>
<dbReference type="InterPro" id="IPR001451">
    <property type="entry name" value="Hexapep"/>
</dbReference>